<reference evidence="4 5" key="2">
    <citation type="submission" date="2020-08" db="EMBL/GenBank/DDBJ databases">
        <authorList>
            <person name="Partida-Martinez L."/>
            <person name="Huntemann M."/>
            <person name="Clum A."/>
            <person name="Wang J."/>
            <person name="Palaniappan K."/>
            <person name="Ritter S."/>
            <person name="Chen I.-M."/>
            <person name="Stamatis D."/>
            <person name="Reddy T."/>
            <person name="O'Malley R."/>
            <person name="Daum C."/>
            <person name="Shapiro N."/>
            <person name="Ivanova N."/>
            <person name="Kyrpides N."/>
            <person name="Woyke T."/>
        </authorList>
    </citation>
    <scope>NUCLEOTIDE SEQUENCE [LARGE SCALE GENOMIC DNA]</scope>
    <source>
        <strain evidence="4 5">AS2.23</strain>
    </source>
</reference>
<sequence length="383" mass="39793">MPARVVQNPPRAPARVLRSALTRVGAHARFLPALVILAVFVLDVLTGTRAVVVTPVLIAPLLAASLLSVRATATYAVLALAGGAVLGVRGDRYDSELGTQLVRLSTILIGGAMAIAAARVRLAREHRLTRVLKIAAVAQSAILPPVPPRLGPVNVAASYDSAQEEAAVGGDVYAAVQSPFGVRLLLADVRGHGLEAVHLAATVLGAFRERAHERGDLRELARDLDRAVARAGGEEDFVTAVLAEVHAGVLRVVNAGHLAPVLLRAGTAVGLDPRHPALPLGLGLGSGGGSGTDLDVEQSQIHLEAGDRVLLYTDGVTEARRLDDGEFFPLTRLVVPCLGTGALSAGLAELRAAVVDWVRGPVQDDVTVLAFEYVPHPGTSDGV</sequence>
<accession>A0A7W4TI30</accession>
<gene>
    <name evidence="4" type="ORF">FHR75_000076</name>
</gene>
<evidence type="ECO:0000259" key="3">
    <source>
        <dbReference type="SMART" id="SM00331"/>
    </source>
</evidence>
<dbReference type="GO" id="GO:0016791">
    <property type="term" value="F:phosphatase activity"/>
    <property type="evidence" value="ECO:0007669"/>
    <property type="project" value="TreeGrafter"/>
</dbReference>
<evidence type="ECO:0000256" key="2">
    <source>
        <dbReference type="SAM" id="Phobius"/>
    </source>
</evidence>
<evidence type="ECO:0000313" key="4">
    <source>
        <dbReference type="EMBL" id="MBB2899288.1"/>
    </source>
</evidence>
<comment type="caution">
    <text evidence="4">The sequence shown here is derived from an EMBL/GenBank/DDBJ whole genome shotgun (WGS) entry which is preliminary data.</text>
</comment>
<dbReference type="EMBL" id="JACHVY010000001">
    <property type="protein sequence ID" value="MBB2899288.1"/>
    <property type="molecule type" value="Genomic_DNA"/>
</dbReference>
<name>A0A7W4TI30_KINRA</name>
<feature type="transmembrane region" description="Helical" evidence="2">
    <location>
        <begin position="101"/>
        <end position="120"/>
    </location>
</feature>
<dbReference type="Gene3D" id="3.60.40.10">
    <property type="entry name" value="PPM-type phosphatase domain"/>
    <property type="match status" value="1"/>
</dbReference>
<dbReference type="InterPro" id="IPR036457">
    <property type="entry name" value="PPM-type-like_dom_sf"/>
</dbReference>
<evidence type="ECO:0000256" key="1">
    <source>
        <dbReference type="ARBA" id="ARBA00022801"/>
    </source>
</evidence>
<dbReference type="SMART" id="SM00331">
    <property type="entry name" value="PP2C_SIG"/>
    <property type="match status" value="1"/>
</dbReference>
<organism evidence="4 5">
    <name type="scientific">Kineococcus radiotolerans</name>
    <dbReference type="NCBI Taxonomy" id="131568"/>
    <lineage>
        <taxon>Bacteria</taxon>
        <taxon>Bacillati</taxon>
        <taxon>Actinomycetota</taxon>
        <taxon>Actinomycetes</taxon>
        <taxon>Kineosporiales</taxon>
        <taxon>Kineosporiaceae</taxon>
        <taxon>Kineococcus</taxon>
    </lineage>
</organism>
<keyword evidence="2" id="KW-0472">Membrane</keyword>
<feature type="transmembrane region" description="Helical" evidence="2">
    <location>
        <begin position="26"/>
        <end position="45"/>
    </location>
</feature>
<protein>
    <submittedName>
        <fullName evidence="4">Serine phosphatase RsbU (Regulator of sigma subunit)</fullName>
    </submittedName>
</protein>
<evidence type="ECO:0000313" key="5">
    <source>
        <dbReference type="Proteomes" id="UP000533269"/>
    </source>
</evidence>
<dbReference type="PANTHER" id="PTHR43156">
    <property type="entry name" value="STAGE II SPORULATION PROTEIN E-RELATED"/>
    <property type="match status" value="1"/>
</dbReference>
<keyword evidence="2" id="KW-1133">Transmembrane helix</keyword>
<keyword evidence="1" id="KW-0378">Hydrolase</keyword>
<dbReference type="InterPro" id="IPR052016">
    <property type="entry name" value="Bact_Sigma-Reg"/>
</dbReference>
<dbReference type="RefSeq" id="WP_311736421.1">
    <property type="nucleotide sequence ID" value="NZ_JACHVY010000001.1"/>
</dbReference>
<dbReference type="Proteomes" id="UP000533269">
    <property type="component" value="Unassembled WGS sequence"/>
</dbReference>
<reference evidence="4 5" key="1">
    <citation type="submission" date="2020-08" db="EMBL/GenBank/DDBJ databases">
        <title>The Agave Microbiome: Exploring the role of microbial communities in plant adaptations to desert environments.</title>
        <authorList>
            <person name="Partida-Martinez L.P."/>
        </authorList>
    </citation>
    <scope>NUCLEOTIDE SEQUENCE [LARGE SCALE GENOMIC DNA]</scope>
    <source>
        <strain evidence="4 5">AS2.23</strain>
    </source>
</reference>
<proteinExistence type="predicted"/>
<dbReference type="SUPFAM" id="SSF81606">
    <property type="entry name" value="PP2C-like"/>
    <property type="match status" value="1"/>
</dbReference>
<dbReference type="Pfam" id="PF07228">
    <property type="entry name" value="SpoIIE"/>
    <property type="match status" value="1"/>
</dbReference>
<dbReference type="PANTHER" id="PTHR43156:SF2">
    <property type="entry name" value="STAGE II SPORULATION PROTEIN E"/>
    <property type="match status" value="1"/>
</dbReference>
<feature type="domain" description="PPM-type phosphatase" evidence="3">
    <location>
        <begin position="153"/>
        <end position="373"/>
    </location>
</feature>
<keyword evidence="2" id="KW-0812">Transmembrane</keyword>
<feature type="transmembrane region" description="Helical" evidence="2">
    <location>
        <begin position="57"/>
        <end position="81"/>
    </location>
</feature>
<dbReference type="AlphaFoldDB" id="A0A7W4TI30"/>
<dbReference type="InterPro" id="IPR001932">
    <property type="entry name" value="PPM-type_phosphatase-like_dom"/>
</dbReference>